<dbReference type="RefSeq" id="WP_220647793.1">
    <property type="nucleotide sequence ID" value="NZ_CP080647.1"/>
</dbReference>
<organism evidence="2 3">
    <name type="scientific">Streptomyces akebiae</name>
    <dbReference type="NCBI Taxonomy" id="2865673"/>
    <lineage>
        <taxon>Bacteria</taxon>
        <taxon>Bacillati</taxon>
        <taxon>Actinomycetota</taxon>
        <taxon>Actinomycetes</taxon>
        <taxon>Kitasatosporales</taxon>
        <taxon>Streptomycetaceae</taxon>
        <taxon>Streptomyces</taxon>
    </lineage>
</organism>
<name>A0ABX8XSS1_9ACTN</name>
<protein>
    <recommendedName>
        <fullName evidence="4">Secreted protein</fullName>
    </recommendedName>
</protein>
<evidence type="ECO:0000313" key="2">
    <source>
        <dbReference type="EMBL" id="QYX78961.1"/>
    </source>
</evidence>
<dbReference type="EMBL" id="CP080647">
    <property type="protein sequence ID" value="QYX78961.1"/>
    <property type="molecule type" value="Genomic_DNA"/>
</dbReference>
<feature type="chain" id="PRO_5045777357" description="Secreted protein" evidence="1">
    <location>
        <begin position="22"/>
        <end position="119"/>
    </location>
</feature>
<proteinExistence type="predicted"/>
<evidence type="ECO:0008006" key="4">
    <source>
        <dbReference type="Google" id="ProtNLM"/>
    </source>
</evidence>
<feature type="signal peptide" evidence="1">
    <location>
        <begin position="1"/>
        <end position="21"/>
    </location>
</feature>
<accession>A0ABX8XSS1</accession>
<reference evidence="2 3" key="1">
    <citation type="submission" date="2021-08" db="EMBL/GenBank/DDBJ databases">
        <authorList>
            <person name="Ping M."/>
        </authorList>
    </citation>
    <scope>NUCLEOTIDE SEQUENCE [LARGE SCALE GENOMIC DNA]</scope>
    <source>
        <strain evidence="2 3">MG28</strain>
    </source>
</reference>
<sequence length="119" mass="12587">MGAVLAAASIVGMAFAAPATAAQAPSNGWPVALTRVPAGVNSVLLWSAYNSRYGCVQVTPGVDRTTNVRVSPTVNSNPVTLRGMLYSGRNCDGTWVGNAPEQGTVPTDQQWTNYWFRLS</sequence>
<keyword evidence="3" id="KW-1185">Reference proteome</keyword>
<gene>
    <name evidence="2" type="ORF">K1J60_22710</name>
</gene>
<keyword evidence="1" id="KW-0732">Signal</keyword>
<evidence type="ECO:0000256" key="1">
    <source>
        <dbReference type="SAM" id="SignalP"/>
    </source>
</evidence>
<evidence type="ECO:0000313" key="3">
    <source>
        <dbReference type="Proteomes" id="UP000827138"/>
    </source>
</evidence>
<dbReference type="Proteomes" id="UP000827138">
    <property type="component" value="Chromosome"/>
</dbReference>